<dbReference type="AlphaFoldDB" id="A0A1R2C0C8"/>
<gene>
    <name evidence="14" type="ORF">SteCoe_16819</name>
</gene>
<dbReference type="InterPro" id="IPR011009">
    <property type="entry name" value="Kinase-like_dom_sf"/>
</dbReference>
<dbReference type="Gene3D" id="1.10.510.10">
    <property type="entry name" value="Transferase(Phosphotransferase) domain 1"/>
    <property type="match status" value="1"/>
</dbReference>
<evidence type="ECO:0000256" key="8">
    <source>
        <dbReference type="ARBA" id="ARBA00047899"/>
    </source>
</evidence>
<keyword evidence="15" id="KW-1185">Reference proteome</keyword>
<keyword evidence="6" id="KW-0418">Kinase</keyword>
<dbReference type="PANTHER" id="PTHR44899">
    <property type="entry name" value="CAMK FAMILY PROTEIN KINASE"/>
    <property type="match status" value="1"/>
</dbReference>
<evidence type="ECO:0000256" key="5">
    <source>
        <dbReference type="ARBA" id="ARBA00022741"/>
    </source>
</evidence>
<dbReference type="SMART" id="SM00220">
    <property type="entry name" value="S_TKc"/>
    <property type="match status" value="1"/>
</dbReference>
<dbReference type="PROSITE" id="PS00107">
    <property type="entry name" value="PROTEIN_KINASE_ATP"/>
    <property type="match status" value="1"/>
</dbReference>
<dbReference type="InterPro" id="IPR000719">
    <property type="entry name" value="Prot_kinase_dom"/>
</dbReference>
<dbReference type="InterPro" id="IPR051131">
    <property type="entry name" value="NEK_Ser/Thr_kinase_NIMA"/>
</dbReference>
<evidence type="ECO:0000259" key="13">
    <source>
        <dbReference type="PROSITE" id="PS50011"/>
    </source>
</evidence>
<reference evidence="14 15" key="1">
    <citation type="submission" date="2016-11" db="EMBL/GenBank/DDBJ databases">
        <title>The macronuclear genome of Stentor coeruleus: a giant cell with tiny introns.</title>
        <authorList>
            <person name="Slabodnick M."/>
            <person name="Ruby J.G."/>
            <person name="Reiff S.B."/>
            <person name="Swart E.C."/>
            <person name="Gosai S."/>
            <person name="Prabakaran S."/>
            <person name="Witkowska E."/>
            <person name="Larue G.E."/>
            <person name="Fisher S."/>
            <person name="Freeman R.M."/>
            <person name="Gunawardena J."/>
            <person name="Chu W."/>
            <person name="Stover N.A."/>
            <person name="Gregory B.D."/>
            <person name="Nowacki M."/>
            <person name="Derisi J."/>
            <person name="Roy S.W."/>
            <person name="Marshall W.F."/>
            <person name="Sood P."/>
        </authorList>
    </citation>
    <scope>NUCLEOTIDE SEQUENCE [LARGE SCALE GENOMIC DNA]</scope>
    <source>
        <strain evidence="14">WM001</strain>
    </source>
</reference>
<evidence type="ECO:0000313" key="14">
    <source>
        <dbReference type="EMBL" id="OMJ82472.1"/>
    </source>
</evidence>
<keyword evidence="4" id="KW-0808">Transferase</keyword>
<protein>
    <recommendedName>
        <fullName evidence="2">non-specific serine/threonine protein kinase</fullName>
        <ecNumber evidence="2">2.7.11.1</ecNumber>
    </recommendedName>
</protein>
<evidence type="ECO:0000256" key="12">
    <source>
        <dbReference type="SAM" id="MobiDB-lite"/>
    </source>
</evidence>
<keyword evidence="3 11" id="KW-0723">Serine/threonine-protein kinase</keyword>
<evidence type="ECO:0000256" key="1">
    <source>
        <dbReference type="ARBA" id="ARBA00010886"/>
    </source>
</evidence>
<evidence type="ECO:0000256" key="6">
    <source>
        <dbReference type="ARBA" id="ARBA00022777"/>
    </source>
</evidence>
<feature type="domain" description="Protein kinase" evidence="13">
    <location>
        <begin position="7"/>
        <end position="263"/>
    </location>
</feature>
<evidence type="ECO:0000256" key="3">
    <source>
        <dbReference type="ARBA" id="ARBA00022527"/>
    </source>
</evidence>
<dbReference type="GO" id="GO:0005524">
    <property type="term" value="F:ATP binding"/>
    <property type="evidence" value="ECO:0007669"/>
    <property type="project" value="UniProtKB-UniRule"/>
</dbReference>
<dbReference type="InterPro" id="IPR017441">
    <property type="entry name" value="Protein_kinase_ATP_BS"/>
</dbReference>
<dbReference type="Proteomes" id="UP000187209">
    <property type="component" value="Unassembled WGS sequence"/>
</dbReference>
<evidence type="ECO:0000256" key="10">
    <source>
        <dbReference type="PROSITE-ProRule" id="PRU10141"/>
    </source>
</evidence>
<dbReference type="EMBL" id="MPUH01000339">
    <property type="protein sequence ID" value="OMJ82472.1"/>
    <property type="molecule type" value="Genomic_DNA"/>
</dbReference>
<evidence type="ECO:0000256" key="9">
    <source>
        <dbReference type="ARBA" id="ARBA00048679"/>
    </source>
</evidence>
<dbReference type="FunFam" id="3.30.200.20:FF:000097">
    <property type="entry name" value="Probable serine/threonine-protein kinase nek1"/>
    <property type="match status" value="1"/>
</dbReference>
<dbReference type="EC" id="2.7.11.1" evidence="2"/>
<evidence type="ECO:0000256" key="11">
    <source>
        <dbReference type="RuleBase" id="RU000304"/>
    </source>
</evidence>
<dbReference type="GO" id="GO:0004674">
    <property type="term" value="F:protein serine/threonine kinase activity"/>
    <property type="evidence" value="ECO:0007669"/>
    <property type="project" value="UniProtKB-KW"/>
</dbReference>
<sequence>MGYSDFYCEIDVIGNGAYGQCMLVQEIVTGRKYVAKKIHTLGLSNEEVERSKLEADLLKQMRHPHIVSYKDSFFEGHKVIIIMEYCEGGDLAKLIKKHADTMMKFTEPQVLIMLSQLVSALEFVHSRKILHRDIKTSNIFLSADGSLKLGDFGISKVLNSSVDLAYTLVGTPLNMSPELCNHQPYATKSDVWALGCVFYEICALKAPFASLGLLSLVNKITKESPDPLPDCYSENLKELIYSMLIKDADARMSTKELASDPVFADFLFNPMQSIESNIPNFRDSCFNPLELCNPETALPTLNVFEGENADELSVGEEFVGSSVSDVDATDIPQDERSNDDENVVIESNSGPSLLSPIKKSRKSYKPETQILDSKKSDAYSKFPKALFWEIYEFIKQQRKLKVYEDIIFSTLLEKYADCYCIKDFLLVDQIIYYEENL</sequence>
<dbReference type="PANTHER" id="PTHR44899:SF10">
    <property type="entry name" value="NIMA-RELATED KINASE 2"/>
    <property type="match status" value="1"/>
</dbReference>
<evidence type="ECO:0000313" key="15">
    <source>
        <dbReference type="Proteomes" id="UP000187209"/>
    </source>
</evidence>
<comment type="similarity">
    <text evidence="1">Belongs to the protein kinase superfamily. NEK Ser/Thr protein kinase family. NIMA subfamily.</text>
</comment>
<evidence type="ECO:0000256" key="4">
    <source>
        <dbReference type="ARBA" id="ARBA00022679"/>
    </source>
</evidence>
<organism evidence="14 15">
    <name type="scientific">Stentor coeruleus</name>
    <dbReference type="NCBI Taxonomy" id="5963"/>
    <lineage>
        <taxon>Eukaryota</taxon>
        <taxon>Sar</taxon>
        <taxon>Alveolata</taxon>
        <taxon>Ciliophora</taxon>
        <taxon>Postciliodesmatophora</taxon>
        <taxon>Heterotrichea</taxon>
        <taxon>Heterotrichida</taxon>
        <taxon>Stentoridae</taxon>
        <taxon>Stentor</taxon>
    </lineage>
</organism>
<feature type="binding site" evidence="10">
    <location>
        <position position="37"/>
    </location>
    <ligand>
        <name>ATP</name>
        <dbReference type="ChEBI" id="CHEBI:30616"/>
    </ligand>
</feature>
<comment type="caution">
    <text evidence="14">The sequence shown here is derived from an EMBL/GenBank/DDBJ whole genome shotgun (WGS) entry which is preliminary data.</text>
</comment>
<keyword evidence="5 10" id="KW-0547">Nucleotide-binding</keyword>
<dbReference type="CDD" id="cd08215">
    <property type="entry name" value="STKc_Nek"/>
    <property type="match status" value="1"/>
</dbReference>
<dbReference type="InterPro" id="IPR008271">
    <property type="entry name" value="Ser/Thr_kinase_AS"/>
</dbReference>
<evidence type="ECO:0000256" key="7">
    <source>
        <dbReference type="ARBA" id="ARBA00022840"/>
    </source>
</evidence>
<dbReference type="SUPFAM" id="SSF56112">
    <property type="entry name" value="Protein kinase-like (PK-like)"/>
    <property type="match status" value="1"/>
</dbReference>
<dbReference type="OrthoDB" id="248923at2759"/>
<dbReference type="PROSITE" id="PS50011">
    <property type="entry name" value="PROTEIN_KINASE_DOM"/>
    <property type="match status" value="1"/>
</dbReference>
<keyword evidence="7 10" id="KW-0067">ATP-binding</keyword>
<proteinExistence type="inferred from homology"/>
<dbReference type="Pfam" id="PF00069">
    <property type="entry name" value="Pkinase"/>
    <property type="match status" value="1"/>
</dbReference>
<name>A0A1R2C0C8_9CILI</name>
<evidence type="ECO:0000256" key="2">
    <source>
        <dbReference type="ARBA" id="ARBA00012513"/>
    </source>
</evidence>
<comment type="catalytic activity">
    <reaction evidence="9">
        <text>L-seryl-[protein] + ATP = O-phospho-L-seryl-[protein] + ADP + H(+)</text>
        <dbReference type="Rhea" id="RHEA:17989"/>
        <dbReference type="Rhea" id="RHEA-COMP:9863"/>
        <dbReference type="Rhea" id="RHEA-COMP:11604"/>
        <dbReference type="ChEBI" id="CHEBI:15378"/>
        <dbReference type="ChEBI" id="CHEBI:29999"/>
        <dbReference type="ChEBI" id="CHEBI:30616"/>
        <dbReference type="ChEBI" id="CHEBI:83421"/>
        <dbReference type="ChEBI" id="CHEBI:456216"/>
        <dbReference type="EC" id="2.7.11.1"/>
    </reaction>
</comment>
<accession>A0A1R2C0C8</accession>
<dbReference type="Gene3D" id="3.30.200.20">
    <property type="entry name" value="Phosphorylase Kinase, domain 1"/>
    <property type="match status" value="1"/>
</dbReference>
<comment type="catalytic activity">
    <reaction evidence="8">
        <text>L-threonyl-[protein] + ATP = O-phospho-L-threonyl-[protein] + ADP + H(+)</text>
        <dbReference type="Rhea" id="RHEA:46608"/>
        <dbReference type="Rhea" id="RHEA-COMP:11060"/>
        <dbReference type="Rhea" id="RHEA-COMP:11605"/>
        <dbReference type="ChEBI" id="CHEBI:15378"/>
        <dbReference type="ChEBI" id="CHEBI:30013"/>
        <dbReference type="ChEBI" id="CHEBI:30616"/>
        <dbReference type="ChEBI" id="CHEBI:61977"/>
        <dbReference type="ChEBI" id="CHEBI:456216"/>
        <dbReference type="EC" id="2.7.11.1"/>
    </reaction>
</comment>
<feature type="region of interest" description="Disordered" evidence="12">
    <location>
        <begin position="325"/>
        <end position="352"/>
    </location>
</feature>
<dbReference type="PROSITE" id="PS00108">
    <property type="entry name" value="PROTEIN_KINASE_ST"/>
    <property type="match status" value="1"/>
</dbReference>